<keyword evidence="2" id="KW-0677">Repeat</keyword>
<dbReference type="Proteomes" id="UP000054937">
    <property type="component" value="Unassembled WGS sequence"/>
</dbReference>
<dbReference type="Gene3D" id="2.120.10.80">
    <property type="entry name" value="Kelch-type beta propeller"/>
    <property type="match status" value="2"/>
</dbReference>
<reference evidence="4 5" key="1">
    <citation type="journal article" date="2015" name="Sci. Rep.">
        <title>Genome of the facultative scuticociliatosis pathogen Pseudocohnilembus persalinus provides insight into its virulence through horizontal gene transfer.</title>
        <authorList>
            <person name="Xiong J."/>
            <person name="Wang G."/>
            <person name="Cheng J."/>
            <person name="Tian M."/>
            <person name="Pan X."/>
            <person name="Warren A."/>
            <person name="Jiang C."/>
            <person name="Yuan D."/>
            <person name="Miao W."/>
        </authorList>
    </citation>
    <scope>NUCLEOTIDE SEQUENCE [LARGE SCALE GENOMIC DNA]</scope>
    <source>
        <strain evidence="4">36N120E</strain>
    </source>
</reference>
<accession>A0A0V0QZD3</accession>
<feature type="compositionally biased region" description="Acidic residues" evidence="3">
    <location>
        <begin position="597"/>
        <end position="607"/>
    </location>
</feature>
<dbReference type="InParanoid" id="A0A0V0QZD3"/>
<dbReference type="InterPro" id="IPR015915">
    <property type="entry name" value="Kelch-typ_b-propeller"/>
</dbReference>
<evidence type="ECO:0000256" key="1">
    <source>
        <dbReference type="ARBA" id="ARBA00022441"/>
    </source>
</evidence>
<dbReference type="OrthoDB" id="293573at2759"/>
<evidence type="ECO:0008006" key="6">
    <source>
        <dbReference type="Google" id="ProtNLM"/>
    </source>
</evidence>
<evidence type="ECO:0000256" key="3">
    <source>
        <dbReference type="SAM" id="MobiDB-lite"/>
    </source>
</evidence>
<evidence type="ECO:0000313" key="5">
    <source>
        <dbReference type="Proteomes" id="UP000054937"/>
    </source>
</evidence>
<dbReference type="SUPFAM" id="SSF117281">
    <property type="entry name" value="Kelch motif"/>
    <property type="match status" value="2"/>
</dbReference>
<sequence>MQKSLNQGYQQTKSVPYISDFEGNSYNNNLKQNLGNFSNNNILNGILDTTQKNHNNQTLSQTDFSINDATKQDLLIQTLIKQNESLNDDNTHLVHWYQQSEQNRQSWKPSARQNASIQKIGEFAYLLGGLGVQKSTEYSQVQRYDTDQNIWEPIQNSGEIPKFSVQAGTMHKYMKQYLLTFGGLFNTPMEEAKECSNQIYIFDTDYNSYKQIHANSILPLPRRYHQSFVLQNSLVIHGGINNYEQTTSELWYFDMNVQRWTEITDSIVIDKNKKQILNQNLSPITTPYKNGVRSHKCVPVFHQERRDYIKIFQPLSKMEQANLPGNQGNKMMSSSRHKKVIHQIKQEGIYFFGGIDGNDNLYSELIILTMESKIPQWRIVHADGMYPEPRYDHAMAFCPIINSIIIYGGKNGGQIERCLNDIAILKLSNMQWQKITYYGQMPIPRAGHSCFVVDSKLLVFGGYNSEGLVGNHMDQLELDKKLVAHYQTLKNDENETQFQFNDKNSLDIPQNFNALQLKKQSSIKSLQSPLKSIFVKNPSKKDDHNKSVKFAVQEQNLQQDYIIEDDGNQQQNINFKVNINNKKPSIFNSDKQNNQDDSSENQSDSEVDEQKIKEQQLLLKKQRLQQMYQETNYIHNVKITQEENIKENNGTQGFKIQTLSQNKQRNTNSTNKEVIQKFQQRKKYIEHILKNGNLDFERYENYQNRIENSSYKFPHIQKQKNNIQ</sequence>
<gene>
    <name evidence="4" type="ORF">PPERSA_03254</name>
</gene>
<dbReference type="OMA" id="IHCVYRR"/>
<dbReference type="EMBL" id="LDAU01000083">
    <property type="protein sequence ID" value="KRX07421.1"/>
    <property type="molecule type" value="Genomic_DNA"/>
</dbReference>
<keyword evidence="5" id="KW-1185">Reference proteome</keyword>
<name>A0A0V0QZD3_PSEPJ</name>
<dbReference type="PANTHER" id="PTHR46093:SF18">
    <property type="entry name" value="FIBRONECTIN TYPE-III DOMAIN-CONTAINING PROTEIN"/>
    <property type="match status" value="1"/>
</dbReference>
<comment type="caution">
    <text evidence="4">The sequence shown here is derived from an EMBL/GenBank/DDBJ whole genome shotgun (WGS) entry which is preliminary data.</text>
</comment>
<keyword evidence="1" id="KW-0880">Kelch repeat</keyword>
<evidence type="ECO:0000313" key="4">
    <source>
        <dbReference type="EMBL" id="KRX07421.1"/>
    </source>
</evidence>
<dbReference type="Pfam" id="PF24681">
    <property type="entry name" value="Kelch_KLHDC2_KLHL20_DRC7"/>
    <property type="match status" value="2"/>
</dbReference>
<feature type="region of interest" description="Disordered" evidence="3">
    <location>
        <begin position="584"/>
        <end position="610"/>
    </location>
</feature>
<proteinExistence type="predicted"/>
<organism evidence="4 5">
    <name type="scientific">Pseudocohnilembus persalinus</name>
    <name type="common">Ciliate</name>
    <dbReference type="NCBI Taxonomy" id="266149"/>
    <lineage>
        <taxon>Eukaryota</taxon>
        <taxon>Sar</taxon>
        <taxon>Alveolata</taxon>
        <taxon>Ciliophora</taxon>
        <taxon>Intramacronucleata</taxon>
        <taxon>Oligohymenophorea</taxon>
        <taxon>Scuticociliatia</taxon>
        <taxon>Philasterida</taxon>
        <taxon>Pseudocohnilembidae</taxon>
        <taxon>Pseudocohnilembus</taxon>
    </lineage>
</organism>
<dbReference type="PANTHER" id="PTHR46093">
    <property type="entry name" value="ACYL-COA-BINDING DOMAIN-CONTAINING PROTEIN 5"/>
    <property type="match status" value="1"/>
</dbReference>
<feature type="compositionally biased region" description="Low complexity" evidence="3">
    <location>
        <begin position="584"/>
        <end position="596"/>
    </location>
</feature>
<evidence type="ECO:0000256" key="2">
    <source>
        <dbReference type="ARBA" id="ARBA00022737"/>
    </source>
</evidence>
<protein>
    <recommendedName>
        <fullName evidence="6">Galactose oxidase/kelch, beta-propeller</fullName>
    </recommendedName>
</protein>
<dbReference type="AlphaFoldDB" id="A0A0V0QZD3"/>